<dbReference type="RefSeq" id="WP_091904379.1">
    <property type="nucleotide sequence ID" value="NZ_FNLO01000001.1"/>
</dbReference>
<dbReference type="STRING" id="1770053.SAMN05216551_101607"/>
<protein>
    <submittedName>
        <fullName evidence="2">Uncharacterized protein</fullName>
    </submittedName>
</protein>
<proteinExistence type="predicted"/>
<feature type="region of interest" description="Disordered" evidence="1">
    <location>
        <begin position="68"/>
        <end position="87"/>
    </location>
</feature>
<sequence length="87" mass="9579">MFTCRNQPCRAEWQLSDIDIENEGQGLLFRCPICGARNPVIRHDGADGIVRYEQTDELVPVTGARRAAREAAAAPGTASIRRKGTPR</sequence>
<keyword evidence="3" id="KW-1185">Reference proteome</keyword>
<evidence type="ECO:0000313" key="3">
    <source>
        <dbReference type="Proteomes" id="UP000243719"/>
    </source>
</evidence>
<gene>
    <name evidence="2" type="ORF">SAMN05216551_101607</name>
</gene>
<dbReference type="OrthoDB" id="8592386at2"/>
<accession>A0A1H2PK27</accession>
<organism evidence="2 3">
    <name type="scientific">Chitinasiproducens palmae</name>
    <dbReference type="NCBI Taxonomy" id="1770053"/>
    <lineage>
        <taxon>Bacteria</taxon>
        <taxon>Pseudomonadati</taxon>
        <taxon>Pseudomonadota</taxon>
        <taxon>Betaproteobacteria</taxon>
        <taxon>Burkholderiales</taxon>
        <taxon>Burkholderiaceae</taxon>
        <taxon>Chitinasiproducens</taxon>
    </lineage>
</organism>
<evidence type="ECO:0000313" key="2">
    <source>
        <dbReference type="EMBL" id="SDV46754.1"/>
    </source>
</evidence>
<dbReference type="EMBL" id="FNLO01000001">
    <property type="protein sequence ID" value="SDV46754.1"/>
    <property type="molecule type" value="Genomic_DNA"/>
</dbReference>
<reference evidence="3" key="1">
    <citation type="submission" date="2016-09" db="EMBL/GenBank/DDBJ databases">
        <authorList>
            <person name="Varghese N."/>
            <person name="Submissions S."/>
        </authorList>
    </citation>
    <scope>NUCLEOTIDE SEQUENCE [LARGE SCALE GENOMIC DNA]</scope>
    <source>
        <strain evidence="3">JS23</strain>
    </source>
</reference>
<dbReference type="Proteomes" id="UP000243719">
    <property type="component" value="Unassembled WGS sequence"/>
</dbReference>
<dbReference type="AlphaFoldDB" id="A0A1H2PK27"/>
<evidence type="ECO:0000256" key="1">
    <source>
        <dbReference type="SAM" id="MobiDB-lite"/>
    </source>
</evidence>
<name>A0A1H2PK27_9BURK</name>